<gene>
    <name evidence="2" type="ORF">BECKSD772E_GA0070983_10934</name>
    <name evidence="1" type="ORF">BECKSD772F_GA0070984_107716</name>
</gene>
<dbReference type="EMBL" id="CAADFU010000093">
    <property type="protein sequence ID" value="VFK47328.1"/>
    <property type="molecule type" value="Genomic_DNA"/>
</dbReference>
<sequence>MNHKHRKTLETIFTDPINGAIEWRRIEALFLALGAKRTERAGSAVSFVLNDVRVDFHRPHPDKAALRYRVKDARNFLKQAGIKP</sequence>
<dbReference type="GO" id="GO:0003729">
    <property type="term" value="F:mRNA binding"/>
    <property type="evidence" value="ECO:0007669"/>
    <property type="project" value="InterPro"/>
</dbReference>
<proteinExistence type="predicted"/>
<dbReference type="Pfam" id="PF07927">
    <property type="entry name" value="HicA_toxin"/>
    <property type="match status" value="1"/>
</dbReference>
<dbReference type="InterPro" id="IPR012933">
    <property type="entry name" value="HicA_mRNA_interferase"/>
</dbReference>
<dbReference type="AlphaFoldDB" id="A0A450YHF7"/>
<protein>
    <submittedName>
        <fullName evidence="1">HicA toxin of toxin-antitoxin</fullName>
    </submittedName>
</protein>
<reference evidence="1" key="1">
    <citation type="submission" date="2019-02" db="EMBL/GenBank/DDBJ databases">
        <authorList>
            <person name="Gruber-Vodicka R. H."/>
            <person name="Seah K. B. B."/>
        </authorList>
    </citation>
    <scope>NUCLEOTIDE SEQUENCE</scope>
    <source>
        <strain evidence="2">BECK_S1320</strain>
        <strain evidence="1">BECK_S1321</strain>
    </source>
</reference>
<evidence type="ECO:0000313" key="2">
    <source>
        <dbReference type="EMBL" id="VFK47328.1"/>
    </source>
</evidence>
<organism evidence="1">
    <name type="scientific">Candidatus Kentrum sp. SD</name>
    <dbReference type="NCBI Taxonomy" id="2126332"/>
    <lineage>
        <taxon>Bacteria</taxon>
        <taxon>Pseudomonadati</taxon>
        <taxon>Pseudomonadota</taxon>
        <taxon>Gammaproteobacteria</taxon>
        <taxon>Candidatus Kentrum</taxon>
    </lineage>
</organism>
<evidence type="ECO:0000313" key="1">
    <source>
        <dbReference type="EMBL" id="VFK40903.1"/>
    </source>
</evidence>
<accession>A0A450YHF7</accession>
<dbReference type="EMBL" id="CAADFR010000077">
    <property type="protein sequence ID" value="VFK40903.1"/>
    <property type="molecule type" value="Genomic_DNA"/>
</dbReference>
<name>A0A450YHF7_9GAMM</name>